<evidence type="ECO:0000256" key="1">
    <source>
        <dbReference type="SAM" id="Phobius"/>
    </source>
</evidence>
<reference evidence="2" key="1">
    <citation type="submission" date="2014-03" db="EMBL/GenBank/DDBJ databases">
        <authorList>
            <person name="Genoscope - CEA"/>
        </authorList>
    </citation>
    <scope>NUCLEOTIDE SEQUENCE [LARGE SCALE GENOMIC DNA]</scope>
    <source>
        <strain evidence="2">CF27</strain>
    </source>
</reference>
<keyword evidence="1" id="KW-0472">Membrane</keyword>
<keyword evidence="1" id="KW-0812">Transmembrane</keyword>
<reference evidence="3 4" key="3">
    <citation type="submission" date="2017-03" db="EMBL/GenBank/DDBJ databases">
        <authorList>
            <person name="Regsiter A."/>
            <person name="William W."/>
        </authorList>
    </citation>
    <scope>NUCLEOTIDE SEQUENCE [LARGE SCALE GENOMIC DNA]</scope>
    <source>
        <strain evidence="3">PRJEB5721</strain>
    </source>
</reference>
<organism evidence="2">
    <name type="scientific">Acidithiobacillus ferrivorans</name>
    <dbReference type="NCBI Taxonomy" id="160808"/>
    <lineage>
        <taxon>Bacteria</taxon>
        <taxon>Pseudomonadati</taxon>
        <taxon>Pseudomonadota</taxon>
        <taxon>Acidithiobacillia</taxon>
        <taxon>Acidithiobacillales</taxon>
        <taxon>Acidithiobacillaceae</taxon>
        <taxon>Acidithiobacillus</taxon>
    </lineage>
</organism>
<evidence type="ECO:0000313" key="2">
    <source>
        <dbReference type="EMBL" id="CDQ11747.1"/>
    </source>
</evidence>
<reference evidence="2" key="2">
    <citation type="submission" date="2014-07" db="EMBL/GenBank/DDBJ databases">
        <title>Initial genome analysis of the psychrotolerant acidophile Acidithiobacillus ferrivorans CF27: insights into iron and sulfur oxidation pathways and into biofilm formation.</title>
        <authorList>
            <person name="Talla E."/>
            <person name="Hedrich S."/>
            <person name="Mangenot S."/>
            <person name="Ji B."/>
            <person name="Johnson D.B."/>
            <person name="Barbe V."/>
            <person name="Bonnefoy V."/>
        </authorList>
    </citation>
    <scope>NUCLEOTIDE SEQUENCE [LARGE SCALE GENOMIC DNA]</scope>
    <source>
        <strain evidence="2">CF27</strain>
    </source>
</reference>
<keyword evidence="1" id="KW-1133">Transmembrane helix</keyword>
<gene>
    <name evidence="3" type="ORF">AFERRI_40067</name>
    <name evidence="2" type="ORF">AFERRI_60002</name>
</gene>
<accession>A0A060USY5</accession>
<protein>
    <submittedName>
        <fullName evidence="2">Uncharacterized protein</fullName>
    </submittedName>
</protein>
<evidence type="ECO:0000313" key="4">
    <source>
        <dbReference type="Proteomes" id="UP000193925"/>
    </source>
</evidence>
<name>A0A060USY5_9PROT</name>
<dbReference type="EMBL" id="LT841305">
    <property type="protein sequence ID" value="SMH66718.1"/>
    <property type="molecule type" value="Genomic_DNA"/>
</dbReference>
<proteinExistence type="predicted"/>
<dbReference type="Proteomes" id="UP000193925">
    <property type="component" value="Chromosome AFERRI"/>
</dbReference>
<dbReference type="AlphaFoldDB" id="A0A060USY5"/>
<keyword evidence="4" id="KW-1185">Reference proteome</keyword>
<dbReference type="EMBL" id="CCCS020000056">
    <property type="protein sequence ID" value="CDQ11747.1"/>
    <property type="molecule type" value="Genomic_DNA"/>
</dbReference>
<feature type="transmembrane region" description="Helical" evidence="1">
    <location>
        <begin position="6"/>
        <end position="22"/>
    </location>
</feature>
<evidence type="ECO:0000313" key="3">
    <source>
        <dbReference type="EMBL" id="SMH66718.1"/>
    </source>
</evidence>
<sequence>MIGFILNVIISAIMLVVIFYGFKKLMR</sequence>